<accession>A0A8J3V4P0</accession>
<name>A0A8J3V4P0_9ACTN</name>
<evidence type="ECO:0000313" key="3">
    <source>
        <dbReference type="Proteomes" id="UP000605992"/>
    </source>
</evidence>
<organism evidence="2 3">
    <name type="scientific">Planotetraspora thailandica</name>
    <dbReference type="NCBI Taxonomy" id="487172"/>
    <lineage>
        <taxon>Bacteria</taxon>
        <taxon>Bacillati</taxon>
        <taxon>Actinomycetota</taxon>
        <taxon>Actinomycetes</taxon>
        <taxon>Streptosporangiales</taxon>
        <taxon>Streptosporangiaceae</taxon>
        <taxon>Planotetraspora</taxon>
    </lineage>
</organism>
<gene>
    <name evidence="2" type="ORF">Pth03_57210</name>
</gene>
<feature type="region of interest" description="Disordered" evidence="1">
    <location>
        <begin position="78"/>
        <end position="97"/>
    </location>
</feature>
<sequence length="97" mass="9955">MTRRSAARHLRVDGDAEWRDGCGDGLAAVGGVLGRVISGRLGTADGLPRAAGAVRTAQPDRQLAADSGISVAVLQPDRKTAASTAATNDFRDAMPGR</sequence>
<protein>
    <submittedName>
        <fullName evidence="2">Uncharacterized protein</fullName>
    </submittedName>
</protein>
<dbReference type="AlphaFoldDB" id="A0A8J3V4P0"/>
<evidence type="ECO:0000313" key="2">
    <source>
        <dbReference type="EMBL" id="GII57332.1"/>
    </source>
</evidence>
<proteinExistence type="predicted"/>
<keyword evidence="3" id="KW-1185">Reference proteome</keyword>
<dbReference type="EMBL" id="BOOR01000050">
    <property type="protein sequence ID" value="GII57332.1"/>
    <property type="molecule type" value="Genomic_DNA"/>
</dbReference>
<dbReference type="Proteomes" id="UP000605992">
    <property type="component" value="Unassembled WGS sequence"/>
</dbReference>
<comment type="caution">
    <text evidence="2">The sequence shown here is derived from an EMBL/GenBank/DDBJ whole genome shotgun (WGS) entry which is preliminary data.</text>
</comment>
<evidence type="ECO:0000256" key="1">
    <source>
        <dbReference type="SAM" id="MobiDB-lite"/>
    </source>
</evidence>
<reference evidence="2" key="1">
    <citation type="submission" date="2021-01" db="EMBL/GenBank/DDBJ databases">
        <title>Whole genome shotgun sequence of Planotetraspora thailandica NBRC 104271.</title>
        <authorList>
            <person name="Komaki H."/>
            <person name="Tamura T."/>
        </authorList>
    </citation>
    <scope>NUCLEOTIDE SEQUENCE</scope>
    <source>
        <strain evidence="2">NBRC 104271</strain>
    </source>
</reference>